<feature type="compositionally biased region" description="Basic and acidic residues" evidence="1">
    <location>
        <begin position="8"/>
        <end position="26"/>
    </location>
</feature>
<proteinExistence type="predicted"/>
<accession>A0A150INF6</accession>
<dbReference type="Proteomes" id="UP000075578">
    <property type="component" value="Unassembled WGS sequence"/>
</dbReference>
<protein>
    <submittedName>
        <fullName evidence="3">ADP-ribosyltransferase exoenzyme</fullName>
    </submittedName>
</protein>
<feature type="region of interest" description="Disordered" evidence="1">
    <location>
        <begin position="1"/>
        <end position="43"/>
    </location>
</feature>
<dbReference type="AlphaFoldDB" id="A0A150INF6"/>
<evidence type="ECO:0000256" key="1">
    <source>
        <dbReference type="SAM" id="MobiDB-lite"/>
    </source>
</evidence>
<dbReference type="Gene3D" id="3.90.176.10">
    <property type="entry name" value="Toxin ADP-ribosyltransferase, Chain A, domain 1"/>
    <property type="match status" value="1"/>
</dbReference>
<dbReference type="Pfam" id="PF03496">
    <property type="entry name" value="ADPrib_exo_Tox"/>
    <property type="match status" value="1"/>
</dbReference>
<evidence type="ECO:0000313" key="3">
    <source>
        <dbReference type="EMBL" id="KYC46477.1"/>
    </source>
</evidence>
<dbReference type="EMBL" id="LNGD01000205">
    <property type="protein sequence ID" value="KYC46477.1"/>
    <property type="molecule type" value="Genomic_DNA"/>
</dbReference>
<sequence length="215" mass="24607">MPQEPIEDISRLPAEQRPDFDAKDLDTLDQYSESDQGMNDMLRGLDEGYDKERAEQMLKDMRETFEKDGNILKEDVRVFRGVDEQFLQKSVLDMEDGKTYFYDPAFLSTSKDINVALDFAAKNESAIMGDSPITLMDITIPKGNRAVYIGNLRRWKQDELLMQEKSIMKLVETKIVPITKAEKKALLKEGIFSVKDIPKTKKIYVVEVIESLAGI</sequence>
<dbReference type="GO" id="GO:0016740">
    <property type="term" value="F:transferase activity"/>
    <property type="evidence" value="ECO:0007669"/>
    <property type="project" value="UniProtKB-KW"/>
</dbReference>
<gene>
    <name evidence="3" type="ORF">AMQ74_01816</name>
</gene>
<evidence type="ECO:0000313" key="4">
    <source>
        <dbReference type="Proteomes" id="UP000075578"/>
    </source>
</evidence>
<feature type="domain" description="ADP ribosyltransferase" evidence="2">
    <location>
        <begin position="23"/>
        <end position="187"/>
    </location>
</feature>
<dbReference type="SUPFAM" id="SSF56399">
    <property type="entry name" value="ADP-ribosylation"/>
    <property type="match status" value="1"/>
</dbReference>
<dbReference type="PROSITE" id="PS51996">
    <property type="entry name" value="TR_MART"/>
    <property type="match status" value="1"/>
</dbReference>
<dbReference type="InterPro" id="IPR003540">
    <property type="entry name" value="ADP-ribosyltransferase"/>
</dbReference>
<dbReference type="GO" id="GO:0005576">
    <property type="term" value="C:extracellular region"/>
    <property type="evidence" value="ECO:0007669"/>
    <property type="project" value="InterPro"/>
</dbReference>
<organism evidence="3 4">
    <name type="scientific">Candidatus Methanofastidiosum methylothiophilum</name>
    <dbReference type="NCBI Taxonomy" id="1705564"/>
    <lineage>
        <taxon>Archaea</taxon>
        <taxon>Methanobacteriati</taxon>
        <taxon>Methanobacteriota</taxon>
        <taxon>Stenosarchaea group</taxon>
        <taxon>Candidatus Methanofastidiosia</taxon>
        <taxon>Candidatus Methanofastidiosales</taxon>
        <taxon>Candidatus Methanofastidiosaceae</taxon>
        <taxon>Candidatus Methanofastidiosum</taxon>
    </lineage>
</organism>
<evidence type="ECO:0000259" key="2">
    <source>
        <dbReference type="Pfam" id="PF03496"/>
    </source>
</evidence>
<reference evidence="3 4" key="1">
    <citation type="journal article" date="2016" name="ISME J.">
        <title>Chasing the elusive Euryarchaeota class WSA2: genomes reveal a uniquely fastidious methyl-reducing methanogen.</title>
        <authorList>
            <person name="Nobu M.K."/>
            <person name="Narihiro T."/>
            <person name="Kuroda K."/>
            <person name="Mei R."/>
            <person name="Liu W.T."/>
        </authorList>
    </citation>
    <scope>NUCLEOTIDE SEQUENCE [LARGE SCALE GENOMIC DNA]</scope>
    <source>
        <strain evidence="3">U1lsi0528_Bin089</strain>
    </source>
</reference>
<name>A0A150INF6_9EURY</name>
<keyword evidence="3" id="KW-0808">Transferase</keyword>
<comment type="caution">
    <text evidence="3">The sequence shown here is derived from an EMBL/GenBank/DDBJ whole genome shotgun (WGS) entry which is preliminary data.</text>
</comment>